<evidence type="ECO:0000256" key="1">
    <source>
        <dbReference type="SAM" id="SignalP"/>
    </source>
</evidence>
<keyword evidence="3" id="KW-1185">Reference proteome</keyword>
<accession>A0ABT0RTI0</accession>
<dbReference type="Pfam" id="PF11769">
    <property type="entry name" value="DUF3313"/>
    <property type="match status" value="1"/>
</dbReference>
<protein>
    <submittedName>
        <fullName evidence="2">DUF3313 domain-containing protein</fullName>
    </submittedName>
</protein>
<keyword evidence="1" id="KW-0732">Signal</keyword>
<evidence type="ECO:0000313" key="2">
    <source>
        <dbReference type="EMBL" id="MCL6698308.1"/>
    </source>
</evidence>
<reference evidence="2 3" key="1">
    <citation type="submission" date="2022-05" db="EMBL/GenBank/DDBJ databases">
        <authorList>
            <person name="Jo J.-H."/>
            <person name="Im W.-T."/>
        </authorList>
    </citation>
    <scope>NUCLEOTIDE SEQUENCE [LARGE SCALE GENOMIC DNA]</scope>
    <source>
        <strain evidence="2 3">NSE70-1</strain>
    </source>
</reference>
<name>A0ABT0RTI0_9SPHN</name>
<dbReference type="InterPro" id="IPR021747">
    <property type="entry name" value="DUF3313"/>
</dbReference>
<sequence length="229" mass="25100">MRSVKWIVAALALTVGATGAIAKAPATWDGLVQVKSKKLNLAYLLPDADFRAYSKVMFDKPEVAFSKNWQRDFNRSAMTLSGRISDKDVRDAVTQAEESLSKIFPQRFTEDGYQVVNEAGPDVLRLGVAIVNLEVNAPERDIPGRSATYAVDAGEATFAIEARDSLTGQLLGRAVDRREAGEGPTYRRNYTSNIADFEALFDTWARIAARGLTELKAASPVNTDGIRKQ</sequence>
<dbReference type="RefSeq" id="WP_249903652.1">
    <property type="nucleotide sequence ID" value="NZ_JAMGBA010000001.1"/>
</dbReference>
<feature type="chain" id="PRO_5045759254" evidence="1">
    <location>
        <begin position="23"/>
        <end position="229"/>
    </location>
</feature>
<organism evidence="2 3">
    <name type="scientific">Sphingomonas caseinilyticus</name>
    <dbReference type="NCBI Taxonomy" id="2908205"/>
    <lineage>
        <taxon>Bacteria</taxon>
        <taxon>Pseudomonadati</taxon>
        <taxon>Pseudomonadota</taxon>
        <taxon>Alphaproteobacteria</taxon>
        <taxon>Sphingomonadales</taxon>
        <taxon>Sphingomonadaceae</taxon>
        <taxon>Sphingomonas</taxon>
    </lineage>
</organism>
<dbReference type="Proteomes" id="UP001203410">
    <property type="component" value="Unassembled WGS sequence"/>
</dbReference>
<feature type="signal peptide" evidence="1">
    <location>
        <begin position="1"/>
        <end position="22"/>
    </location>
</feature>
<comment type="caution">
    <text evidence="2">The sequence shown here is derived from an EMBL/GenBank/DDBJ whole genome shotgun (WGS) entry which is preliminary data.</text>
</comment>
<dbReference type="EMBL" id="JAMGBA010000001">
    <property type="protein sequence ID" value="MCL6698308.1"/>
    <property type="molecule type" value="Genomic_DNA"/>
</dbReference>
<evidence type="ECO:0000313" key="3">
    <source>
        <dbReference type="Proteomes" id="UP001203410"/>
    </source>
</evidence>
<gene>
    <name evidence="2" type="ORF">LZ496_05870</name>
</gene>
<proteinExistence type="predicted"/>